<reference evidence="1" key="1">
    <citation type="journal article" date="2024" name="Virus Res.">
        <title>A novel genus of Pectobacterium bacteriophages display broad host range by targeting several species of Danish soft rot isolates.</title>
        <authorList>
            <person name="Pedersen J.S."/>
            <person name="Carstens A.B."/>
            <person name="Rothgard M.M."/>
            <person name="Roy C."/>
            <person name="Viry A."/>
            <person name="Papudeshi B."/>
            <person name="Kot W."/>
            <person name="Hille F."/>
            <person name="Franz C.M.A.P."/>
            <person name="Edwards R."/>
            <person name="Hansen L.H."/>
        </authorList>
    </citation>
    <scope>NUCLEOTIDE SEQUENCE</scope>
</reference>
<organism evidence="1">
    <name type="scientific">Pectobacterium phage Koroua</name>
    <dbReference type="NCBI Taxonomy" id="3158138"/>
    <lineage>
        <taxon>Viruses</taxon>
        <taxon>Duplodnaviria</taxon>
        <taxon>Heunggongvirae</taxon>
        <taxon>Uroviricota</taxon>
        <taxon>Caudoviricetes</taxon>
    </lineage>
</organism>
<protein>
    <recommendedName>
        <fullName evidence="2">Phage protein</fullName>
    </recommendedName>
</protein>
<gene>
    <name evidence="1" type="ORF">MPJMYLZW_CDS0013</name>
</gene>
<accession>A0AB39ABK9</accession>
<sequence length="150" mass="16472">MKIANMIYCGGSTCHGHGDYAICGEKHREGIYQCDGCKVKQSFTQIQDLITENTRMADALMQIYKWDLPVVEVAGGDVISYGSAYGSNGERDFMRQVAQDALSNAKTPFTAAISRELMARGVELFAKAMHADTSEQDAMDYAQQLREGGV</sequence>
<dbReference type="EMBL" id="PQ008972">
    <property type="protein sequence ID" value="XDF89586.1"/>
    <property type="molecule type" value="Genomic_DNA"/>
</dbReference>
<proteinExistence type="predicted"/>
<name>A0AB39ABK9_9CAUD</name>
<evidence type="ECO:0008006" key="2">
    <source>
        <dbReference type="Google" id="ProtNLM"/>
    </source>
</evidence>
<reference evidence="1" key="2">
    <citation type="submission" date="2024-07" db="EMBL/GenBank/DDBJ databases">
        <authorList>
            <person name="Pedersen J.S."/>
            <person name="Mulbjerg M.R."/>
            <person name="Carstens A.B."/>
            <person name="Hansen L.H."/>
        </authorList>
    </citation>
    <scope>NUCLEOTIDE SEQUENCE</scope>
</reference>
<evidence type="ECO:0000313" key="1">
    <source>
        <dbReference type="EMBL" id="XDF89586.1"/>
    </source>
</evidence>